<accession>A0ABY7GMJ4</accession>
<feature type="chain" id="PRO_5045779746" evidence="1">
    <location>
        <begin position="20"/>
        <end position="168"/>
    </location>
</feature>
<dbReference type="EMBL" id="CP113517">
    <property type="protein sequence ID" value="WAR45723.1"/>
    <property type="molecule type" value="Genomic_DNA"/>
</dbReference>
<dbReference type="Proteomes" id="UP001162780">
    <property type="component" value="Chromosome"/>
</dbReference>
<reference evidence="2" key="1">
    <citation type="submission" date="2022-11" db="EMBL/GenBank/DDBJ databases">
        <title>Methylomonas rapida sp. nov., Carotenoid-Producing Obligate Methanotrophs with High Growth Characteristics and Biotechnological Potential.</title>
        <authorList>
            <person name="Tikhonova E.N."/>
            <person name="Suleimanov R.Z."/>
            <person name="Miroshnikov K."/>
            <person name="Oshkin I.Y."/>
            <person name="Belova S.E."/>
            <person name="Danilova O.V."/>
            <person name="Ashikhmin A."/>
            <person name="Konopkin A."/>
            <person name="But S.Y."/>
            <person name="Khmelenina V.N."/>
            <person name="Kuznetsov N."/>
            <person name="Pimenov N.V."/>
            <person name="Dedysh S.N."/>
        </authorList>
    </citation>
    <scope>NUCLEOTIDE SEQUENCE</scope>
    <source>
        <strain evidence="2">MP1</strain>
    </source>
</reference>
<keyword evidence="1" id="KW-0732">Signal</keyword>
<organism evidence="2 3">
    <name type="scientific">Methylomonas rapida</name>
    <dbReference type="NCBI Taxonomy" id="2963939"/>
    <lineage>
        <taxon>Bacteria</taxon>
        <taxon>Pseudomonadati</taxon>
        <taxon>Pseudomonadota</taxon>
        <taxon>Gammaproteobacteria</taxon>
        <taxon>Methylococcales</taxon>
        <taxon>Methylococcaceae</taxon>
        <taxon>Methylomonas</taxon>
    </lineage>
</organism>
<evidence type="ECO:0000256" key="1">
    <source>
        <dbReference type="SAM" id="SignalP"/>
    </source>
</evidence>
<sequence length="168" mass="18998">MPKTAWALLLSATTVSAHAQVPANPQRLDEVAERGKHVMPFHLEKTRHVFNKTERGGLQQVIAKDASDGEQIHLIRQHLSQISERFKKGDFSRQRQIHGDDMPGLAELSSHHQQVTFDYRELPNGAEIEYSTNDATLVNAIHRYFDAQLSDHARHAVGGHGTHHQHQQ</sequence>
<feature type="signal peptide" evidence="1">
    <location>
        <begin position="1"/>
        <end position="19"/>
    </location>
</feature>
<name>A0ABY7GMJ4_9GAMM</name>
<evidence type="ECO:0000313" key="3">
    <source>
        <dbReference type="Proteomes" id="UP001162780"/>
    </source>
</evidence>
<proteinExistence type="predicted"/>
<gene>
    <name evidence="2" type="ORF">NM686_004205</name>
</gene>
<protein>
    <submittedName>
        <fullName evidence="2">Aspartate carbamoyltransferase</fullName>
    </submittedName>
</protein>
<evidence type="ECO:0000313" key="2">
    <source>
        <dbReference type="EMBL" id="WAR45723.1"/>
    </source>
</evidence>
<keyword evidence="3" id="KW-1185">Reference proteome</keyword>
<dbReference type="RefSeq" id="WP_269022413.1">
    <property type="nucleotide sequence ID" value="NZ_CP113517.1"/>
</dbReference>